<comment type="subcellular location">
    <subcellularLocation>
        <location evidence="1">Cell membrane</location>
        <topology evidence="1">Multi-pass membrane protein</topology>
    </subcellularLocation>
</comment>
<evidence type="ECO:0000256" key="2">
    <source>
        <dbReference type="ARBA" id="ARBA00022448"/>
    </source>
</evidence>
<dbReference type="STRING" id="1123350.SAMN02744040_01105"/>
<feature type="domain" description="Major facilitator superfamily (MFS) profile" evidence="7">
    <location>
        <begin position="15"/>
        <end position="424"/>
    </location>
</feature>
<feature type="transmembrane region" description="Helical" evidence="6">
    <location>
        <begin position="53"/>
        <end position="73"/>
    </location>
</feature>
<evidence type="ECO:0000259" key="7">
    <source>
        <dbReference type="PROSITE" id="PS50850"/>
    </source>
</evidence>
<reference evidence="9" key="1">
    <citation type="submission" date="2016-11" db="EMBL/GenBank/DDBJ databases">
        <authorList>
            <person name="Varghese N."/>
            <person name="Submissions S."/>
        </authorList>
    </citation>
    <scope>NUCLEOTIDE SEQUENCE [LARGE SCALE GENOMIC DNA]</scope>
    <source>
        <strain evidence="9">DSM 15285</strain>
    </source>
</reference>
<evidence type="ECO:0000313" key="9">
    <source>
        <dbReference type="Proteomes" id="UP000242520"/>
    </source>
</evidence>
<feature type="transmembrane region" description="Helical" evidence="6">
    <location>
        <begin position="269"/>
        <end position="292"/>
    </location>
</feature>
<proteinExistence type="predicted"/>
<feature type="transmembrane region" description="Helical" evidence="6">
    <location>
        <begin position="228"/>
        <end position="249"/>
    </location>
</feature>
<feature type="transmembrane region" description="Helical" evidence="6">
    <location>
        <begin position="105"/>
        <end position="124"/>
    </location>
</feature>
<evidence type="ECO:0000256" key="6">
    <source>
        <dbReference type="SAM" id="Phobius"/>
    </source>
</evidence>
<name>A0A1M5QU28_9FIRM</name>
<keyword evidence="9" id="KW-1185">Reference proteome</keyword>
<dbReference type="Pfam" id="PF07690">
    <property type="entry name" value="MFS_1"/>
    <property type="match status" value="1"/>
</dbReference>
<evidence type="ECO:0000256" key="1">
    <source>
        <dbReference type="ARBA" id="ARBA00004651"/>
    </source>
</evidence>
<keyword evidence="2" id="KW-0813">Transport</keyword>
<dbReference type="SUPFAM" id="SSF103473">
    <property type="entry name" value="MFS general substrate transporter"/>
    <property type="match status" value="1"/>
</dbReference>
<dbReference type="AlphaFoldDB" id="A0A1M5QU28"/>
<dbReference type="PROSITE" id="PS50850">
    <property type="entry name" value="MFS"/>
    <property type="match status" value="1"/>
</dbReference>
<sequence length="425" mass="46373">MFENEKRAKYLGYMVVLASWLAVFCLFGYRATFSVLQGPMAKDLGWSASKLTLGYSLMMSVYAVTAFFSGMMIDKWGTKPAYFLGAISGALGFLITSFAKTYMSYLLPYAIFAGIGTGMLWVSSTVSVRKWYVGKAYATMWGIAFMGAPVAQVVLSLGAKQVLVTMDWRFAMRILSLVVFTALIIATIVAKKNPANYGFEPFGLDTLKSKQSNVNDREWSIKQAFSTFPIWGAIIAFLTSMVAEFLVWTQIVKYWTTDCNLSLSTATNLYVVIGIAGIFTMPFMGVVADKLVGRIKNETKARKFMIIFAPVTGVIACLVLMIGKGAAFLSMVSCIIFAVYWAIEPGGVAGYAASVYGNKTFGKIWGLSTLIVMGIGPAFGSFMGAYLYDMSGSYFNSLKFATVSFLVSAIVALLLPLSIDKSKEA</sequence>
<evidence type="ECO:0000256" key="4">
    <source>
        <dbReference type="ARBA" id="ARBA00022989"/>
    </source>
</evidence>
<dbReference type="PANTHER" id="PTHR11360">
    <property type="entry name" value="MONOCARBOXYLATE TRANSPORTER"/>
    <property type="match status" value="1"/>
</dbReference>
<dbReference type="InterPro" id="IPR036259">
    <property type="entry name" value="MFS_trans_sf"/>
</dbReference>
<protein>
    <submittedName>
        <fullName evidence="8">Sugar phosphate permease</fullName>
    </submittedName>
</protein>
<feature type="transmembrane region" description="Helical" evidence="6">
    <location>
        <begin position="364"/>
        <end position="388"/>
    </location>
</feature>
<feature type="transmembrane region" description="Helical" evidence="6">
    <location>
        <begin position="12"/>
        <end position="33"/>
    </location>
</feature>
<dbReference type="GO" id="GO:0022857">
    <property type="term" value="F:transmembrane transporter activity"/>
    <property type="evidence" value="ECO:0007669"/>
    <property type="project" value="InterPro"/>
</dbReference>
<organism evidence="8 9">
    <name type="scientific">Tepidibacter thalassicus DSM 15285</name>
    <dbReference type="NCBI Taxonomy" id="1123350"/>
    <lineage>
        <taxon>Bacteria</taxon>
        <taxon>Bacillati</taxon>
        <taxon>Bacillota</taxon>
        <taxon>Clostridia</taxon>
        <taxon>Peptostreptococcales</taxon>
        <taxon>Peptostreptococcaceae</taxon>
        <taxon>Tepidibacter</taxon>
    </lineage>
</organism>
<dbReference type="PANTHER" id="PTHR11360:SF284">
    <property type="entry name" value="EG:103B4.3 PROTEIN-RELATED"/>
    <property type="match status" value="1"/>
</dbReference>
<feature type="transmembrane region" description="Helical" evidence="6">
    <location>
        <begin position="328"/>
        <end position="352"/>
    </location>
</feature>
<feature type="transmembrane region" description="Helical" evidence="6">
    <location>
        <begin position="400"/>
        <end position="419"/>
    </location>
</feature>
<keyword evidence="3 6" id="KW-0812">Transmembrane</keyword>
<dbReference type="Gene3D" id="1.20.1250.20">
    <property type="entry name" value="MFS general substrate transporter like domains"/>
    <property type="match status" value="2"/>
</dbReference>
<evidence type="ECO:0000313" key="8">
    <source>
        <dbReference type="EMBL" id="SHH17582.1"/>
    </source>
</evidence>
<evidence type="ECO:0000256" key="3">
    <source>
        <dbReference type="ARBA" id="ARBA00022692"/>
    </source>
</evidence>
<dbReference type="EMBL" id="FQXH01000009">
    <property type="protein sequence ID" value="SHH17582.1"/>
    <property type="molecule type" value="Genomic_DNA"/>
</dbReference>
<feature type="transmembrane region" description="Helical" evidence="6">
    <location>
        <begin position="170"/>
        <end position="190"/>
    </location>
</feature>
<dbReference type="OrthoDB" id="146345at2"/>
<keyword evidence="4 6" id="KW-1133">Transmembrane helix</keyword>
<feature type="transmembrane region" description="Helical" evidence="6">
    <location>
        <begin position="136"/>
        <end position="158"/>
    </location>
</feature>
<accession>A0A1M5QU28</accession>
<dbReference type="InterPro" id="IPR011701">
    <property type="entry name" value="MFS"/>
</dbReference>
<feature type="transmembrane region" description="Helical" evidence="6">
    <location>
        <begin position="304"/>
        <end position="322"/>
    </location>
</feature>
<dbReference type="InterPro" id="IPR050327">
    <property type="entry name" value="Proton-linked_MCT"/>
</dbReference>
<evidence type="ECO:0000256" key="5">
    <source>
        <dbReference type="ARBA" id="ARBA00023136"/>
    </source>
</evidence>
<feature type="transmembrane region" description="Helical" evidence="6">
    <location>
        <begin position="80"/>
        <end position="99"/>
    </location>
</feature>
<dbReference type="InterPro" id="IPR020846">
    <property type="entry name" value="MFS_dom"/>
</dbReference>
<gene>
    <name evidence="8" type="ORF">SAMN02744040_01105</name>
</gene>
<dbReference type="RefSeq" id="WP_072724445.1">
    <property type="nucleotide sequence ID" value="NZ_FQXH01000009.1"/>
</dbReference>
<dbReference type="Proteomes" id="UP000242520">
    <property type="component" value="Unassembled WGS sequence"/>
</dbReference>
<dbReference type="GO" id="GO:0005886">
    <property type="term" value="C:plasma membrane"/>
    <property type="evidence" value="ECO:0007669"/>
    <property type="project" value="UniProtKB-SubCell"/>
</dbReference>
<keyword evidence="5 6" id="KW-0472">Membrane</keyword>